<evidence type="ECO:0000313" key="3">
    <source>
        <dbReference type="EMBL" id="MBK7676933.1"/>
    </source>
</evidence>
<proteinExistence type="predicted"/>
<dbReference type="EMBL" id="JADJMH010000029">
    <property type="protein sequence ID" value="MBK7676933.1"/>
    <property type="molecule type" value="Genomic_DNA"/>
</dbReference>
<dbReference type="GO" id="GO:0016787">
    <property type="term" value="F:hydrolase activity"/>
    <property type="evidence" value="ECO:0007669"/>
    <property type="project" value="UniProtKB-KW"/>
</dbReference>
<evidence type="ECO:0000256" key="1">
    <source>
        <dbReference type="SAM" id="MobiDB-lite"/>
    </source>
</evidence>
<reference evidence="3 4" key="1">
    <citation type="submission" date="2020-10" db="EMBL/GenBank/DDBJ databases">
        <title>Connecting structure to function with the recovery of over 1000 high-quality activated sludge metagenome-assembled genomes encoding full-length rRNA genes using long-read sequencing.</title>
        <authorList>
            <person name="Singleton C.M."/>
            <person name="Petriglieri F."/>
            <person name="Kristensen J.M."/>
            <person name="Kirkegaard R.H."/>
            <person name="Michaelsen T.Y."/>
            <person name="Andersen M.H."/>
            <person name="Karst S.M."/>
            <person name="Dueholm M.S."/>
            <person name="Nielsen P.H."/>
            <person name="Albertsen M."/>
        </authorList>
    </citation>
    <scope>NUCLEOTIDE SEQUENCE [LARGE SCALE GENOMIC DNA]</scope>
    <source>
        <strain evidence="3">EsbW_18-Q3-R4-48_BATAC.285</strain>
    </source>
</reference>
<dbReference type="SUPFAM" id="SSF53474">
    <property type="entry name" value="alpha/beta-Hydrolases"/>
    <property type="match status" value="1"/>
</dbReference>
<feature type="compositionally biased region" description="Polar residues" evidence="1">
    <location>
        <begin position="333"/>
        <end position="343"/>
    </location>
</feature>
<dbReference type="InterPro" id="IPR017531">
    <property type="entry name" value="Hydrolase-1_PEP"/>
</dbReference>
<protein>
    <submittedName>
        <fullName evidence="3">Hydrolase 1, exosortase A system-associated</fullName>
    </submittedName>
</protein>
<feature type="region of interest" description="Disordered" evidence="1">
    <location>
        <begin position="321"/>
        <end position="343"/>
    </location>
</feature>
<dbReference type="AlphaFoldDB" id="A0A935Q2X4"/>
<gene>
    <name evidence="3" type="ORF">IPJ27_20470</name>
</gene>
<comment type="caution">
    <text evidence="3">The sequence shown here is derived from an EMBL/GenBank/DDBJ whole genome shotgun (WGS) entry which is preliminary data.</text>
</comment>
<name>A0A935Q2X4_9PROT</name>
<evidence type="ECO:0000259" key="2">
    <source>
        <dbReference type="Pfam" id="PF12146"/>
    </source>
</evidence>
<sequence>MKFVEQAMVFPCAGDLLPGIVALPQPSPNTHGPARGSNRAALVVPGNRASDPERAVTPDPSARCGVLIVVGGPQYRVGSHRQFLLLARRLAAEGYPTMRFDYRGMGDASGEMRGFEEVSADIGAALDAFQLACPSLRRIVLWGLCDAASAALLYVQKTRDQRVVGLALLNPWVRSETSLAQTHIKHYYGQRLLQRDFWSKLLSGQMDMVKSVRDLVQTARVAHRQGPADERPARSFQDRMADGWRRFSGKILLILSGEDYTAREFLEFSGANLAWSGLIEAAKVHRIDLPDADHTFSSLALRSAVEELTVGWLDTLSGGGDDNAMAATPAADSPSSGQEESLA</sequence>
<dbReference type="NCBIfam" id="TIGR03100">
    <property type="entry name" value="hydr1_PEP"/>
    <property type="match status" value="1"/>
</dbReference>
<keyword evidence="3" id="KW-0378">Hydrolase</keyword>
<accession>A0A935Q2X4</accession>
<dbReference type="Gene3D" id="3.40.50.1820">
    <property type="entry name" value="alpha/beta hydrolase"/>
    <property type="match status" value="1"/>
</dbReference>
<dbReference type="InterPro" id="IPR022742">
    <property type="entry name" value="Hydrolase_4"/>
</dbReference>
<dbReference type="Proteomes" id="UP000697998">
    <property type="component" value="Unassembled WGS sequence"/>
</dbReference>
<feature type="domain" description="Serine aminopeptidase S33" evidence="2">
    <location>
        <begin position="82"/>
        <end position="186"/>
    </location>
</feature>
<evidence type="ECO:0000313" key="4">
    <source>
        <dbReference type="Proteomes" id="UP000697998"/>
    </source>
</evidence>
<organism evidence="3 4">
    <name type="scientific">Candidatus Accumulibacter proximus</name>
    <dbReference type="NCBI Taxonomy" id="2954385"/>
    <lineage>
        <taxon>Bacteria</taxon>
        <taxon>Pseudomonadati</taxon>
        <taxon>Pseudomonadota</taxon>
        <taxon>Betaproteobacteria</taxon>
        <taxon>Candidatus Accumulibacter</taxon>
    </lineage>
</organism>
<dbReference type="Pfam" id="PF12146">
    <property type="entry name" value="Hydrolase_4"/>
    <property type="match status" value="1"/>
</dbReference>
<dbReference type="InterPro" id="IPR029058">
    <property type="entry name" value="AB_hydrolase_fold"/>
</dbReference>